<comment type="caution">
    <text evidence="2">The sequence shown here is derived from an EMBL/GenBank/DDBJ whole genome shotgun (WGS) entry which is preliminary data.</text>
</comment>
<name>A0A2W4XLG3_9CYAN</name>
<dbReference type="Proteomes" id="UP000249794">
    <property type="component" value="Unassembled WGS sequence"/>
</dbReference>
<gene>
    <name evidence="2" type="ORF">DCF15_05705</name>
</gene>
<evidence type="ECO:0000256" key="1">
    <source>
        <dbReference type="SAM" id="Phobius"/>
    </source>
</evidence>
<feature type="transmembrane region" description="Helical" evidence="1">
    <location>
        <begin position="158"/>
        <end position="175"/>
    </location>
</feature>
<feature type="transmembrane region" description="Helical" evidence="1">
    <location>
        <begin position="39"/>
        <end position="56"/>
    </location>
</feature>
<organism evidence="2 3">
    <name type="scientific">Phormidesmis priestleyi</name>
    <dbReference type="NCBI Taxonomy" id="268141"/>
    <lineage>
        <taxon>Bacteria</taxon>
        <taxon>Bacillati</taxon>
        <taxon>Cyanobacteriota</taxon>
        <taxon>Cyanophyceae</taxon>
        <taxon>Leptolyngbyales</taxon>
        <taxon>Leptolyngbyaceae</taxon>
        <taxon>Phormidesmis</taxon>
    </lineage>
</organism>
<keyword evidence="1" id="KW-0472">Membrane</keyword>
<feature type="transmembrane region" description="Helical" evidence="1">
    <location>
        <begin position="103"/>
        <end position="122"/>
    </location>
</feature>
<keyword evidence="1" id="KW-1133">Transmembrane helix</keyword>
<keyword evidence="1" id="KW-0812">Transmembrane</keyword>
<protein>
    <submittedName>
        <fullName evidence="2">Uncharacterized protein</fullName>
    </submittedName>
</protein>
<reference evidence="2 3" key="2">
    <citation type="submission" date="2018-06" db="EMBL/GenBank/DDBJ databases">
        <title>Metagenomic assembly of (sub)arctic Cyanobacteria and their associated microbiome from non-axenic cultures.</title>
        <authorList>
            <person name="Baurain D."/>
        </authorList>
    </citation>
    <scope>NUCLEOTIDE SEQUENCE [LARGE SCALE GENOMIC DNA]</scope>
    <source>
        <strain evidence="2">ULC027bin1</strain>
    </source>
</reference>
<evidence type="ECO:0000313" key="2">
    <source>
        <dbReference type="EMBL" id="PZO58290.1"/>
    </source>
</evidence>
<reference evidence="3" key="1">
    <citation type="submission" date="2018-04" db="EMBL/GenBank/DDBJ databases">
        <authorList>
            <person name="Cornet L."/>
        </authorList>
    </citation>
    <scope>NUCLEOTIDE SEQUENCE [LARGE SCALE GENOMIC DNA]</scope>
</reference>
<feature type="transmembrane region" description="Helical" evidence="1">
    <location>
        <begin position="129"/>
        <end position="146"/>
    </location>
</feature>
<proteinExistence type="predicted"/>
<dbReference type="EMBL" id="QBMP01000038">
    <property type="protein sequence ID" value="PZO58290.1"/>
    <property type="molecule type" value="Genomic_DNA"/>
</dbReference>
<sequence length="191" mass="21267">MQYQFLDGYVCRRRAGVFGCADELKGSQLRLPFSSVRPVGHLFLVTICAYLIWSAIGRQSLRIRQWVLPHLPLPLSLAQVTVTSCDWVLAAAVLYVLLPPTALLSFGSFFGIYLLAQLTGIISSVPGGLGVFETVLILLLSPLIAADQLLGSLIAYRAIYYFVPLFIGVILILFYEFRQQTHLARENSLFK</sequence>
<accession>A0A2W4XLG3</accession>
<dbReference type="AlphaFoldDB" id="A0A2W4XLG3"/>
<evidence type="ECO:0000313" key="3">
    <source>
        <dbReference type="Proteomes" id="UP000249794"/>
    </source>
</evidence>